<dbReference type="AlphaFoldDB" id="A0A975XZT0"/>
<proteinExistence type="predicted"/>
<organism evidence="2 3">
    <name type="scientific">Nocardioides panacis</name>
    <dbReference type="NCBI Taxonomy" id="2849501"/>
    <lineage>
        <taxon>Bacteria</taxon>
        <taxon>Bacillati</taxon>
        <taxon>Actinomycetota</taxon>
        <taxon>Actinomycetes</taxon>
        <taxon>Propionibacteriales</taxon>
        <taxon>Nocardioidaceae</taxon>
        <taxon>Nocardioides</taxon>
    </lineage>
</organism>
<dbReference type="EMBL" id="CP077062">
    <property type="protein sequence ID" value="QWZ07718.1"/>
    <property type="molecule type" value="Genomic_DNA"/>
</dbReference>
<reference evidence="2" key="1">
    <citation type="submission" date="2021-06" db="EMBL/GenBank/DDBJ databases">
        <title>Complete genome sequence of Nocardioides sp. G188.</title>
        <authorList>
            <person name="Im W.-T."/>
        </authorList>
    </citation>
    <scope>NUCLEOTIDE SEQUENCE</scope>
    <source>
        <strain evidence="2">G188</strain>
    </source>
</reference>
<evidence type="ECO:0000313" key="2">
    <source>
        <dbReference type="EMBL" id="QWZ07718.1"/>
    </source>
</evidence>
<keyword evidence="3" id="KW-1185">Reference proteome</keyword>
<feature type="region of interest" description="Disordered" evidence="1">
    <location>
        <begin position="99"/>
        <end position="122"/>
    </location>
</feature>
<dbReference type="KEGG" id="nps:KRR39_20360"/>
<dbReference type="RefSeq" id="WP_216939228.1">
    <property type="nucleotide sequence ID" value="NZ_CP077062.1"/>
</dbReference>
<dbReference type="Proteomes" id="UP000683575">
    <property type="component" value="Chromosome"/>
</dbReference>
<sequence length="122" mass="13894">MASQKTYYEAMQSAVDAATVDADAPHDERVTFDRHTLDRVMRLYKEPGGEMKARFAWRDLLNAIIERRDAEAGLALWTLRDRLTGSTGRRYEETVNGLLAKPDAPRSPDDPDTDLTWLWPEG</sequence>
<name>A0A975XZT0_9ACTN</name>
<evidence type="ECO:0000313" key="3">
    <source>
        <dbReference type="Proteomes" id="UP000683575"/>
    </source>
</evidence>
<evidence type="ECO:0000256" key="1">
    <source>
        <dbReference type="SAM" id="MobiDB-lite"/>
    </source>
</evidence>
<gene>
    <name evidence="2" type="ORF">KRR39_20360</name>
</gene>
<protein>
    <submittedName>
        <fullName evidence="2">Uncharacterized protein</fullName>
    </submittedName>
</protein>
<accession>A0A975XZT0</accession>